<dbReference type="EMBL" id="CAJVPJ010000652">
    <property type="protein sequence ID" value="CAG8546342.1"/>
    <property type="molecule type" value="Genomic_DNA"/>
</dbReference>
<gene>
    <name evidence="2" type="ORF">POCULU_LOCUS4791</name>
</gene>
<dbReference type="OrthoDB" id="2428406at2759"/>
<dbReference type="AlphaFoldDB" id="A0A9N9FNE3"/>
<organism evidence="2 3">
    <name type="scientific">Paraglomus occultum</name>
    <dbReference type="NCBI Taxonomy" id="144539"/>
    <lineage>
        <taxon>Eukaryota</taxon>
        <taxon>Fungi</taxon>
        <taxon>Fungi incertae sedis</taxon>
        <taxon>Mucoromycota</taxon>
        <taxon>Glomeromycotina</taxon>
        <taxon>Glomeromycetes</taxon>
        <taxon>Paraglomerales</taxon>
        <taxon>Paraglomeraceae</taxon>
        <taxon>Paraglomus</taxon>
    </lineage>
</organism>
<evidence type="ECO:0000256" key="1">
    <source>
        <dbReference type="SAM" id="Coils"/>
    </source>
</evidence>
<proteinExistence type="predicted"/>
<name>A0A9N9FNE3_9GLOM</name>
<feature type="coiled-coil region" evidence="1">
    <location>
        <begin position="316"/>
        <end position="343"/>
    </location>
</feature>
<accession>A0A9N9FNE3</accession>
<protein>
    <submittedName>
        <fullName evidence="2">4489_t:CDS:1</fullName>
    </submittedName>
</protein>
<dbReference type="Proteomes" id="UP000789572">
    <property type="component" value="Unassembled WGS sequence"/>
</dbReference>
<sequence>MKKIAEIDNKVLPEADIIIFFEVDYQKWLENLKVRNREVDQDKDFMKNFETQKFLREATQKYCEERGKEFIIFPQDNSSAQEAAQKIKNLFDENAVVHLHDLSVNGYLPSDDDKLSFSKDENKVSVFYYPDSEILMLVGDRGISFEEGEDVNQKIEETIASTELNEEDSEEFIEEIKNEKTREKIFFGERERREYKLEDEDIENCHQLLTNIQTILTKKEPNINKEFLAGEEWQNLNNSLTNVSDDLKEIIKNADYELLEKVSLASKYFGYCIIDEIEDLKAAREFYKENKPSRLETFQKTGKKPKKKLKIDDKQLEQIKNLAQQNANEYQTIENEINRILNKDITKDYNKPLPYTVEKPIGGSSPSSGLDLKDIKEDLKKLRKITPFSEDHPAASNEYLEELGEELTDFEKSCVEAKKTKPELEKLKKDIKHWKEDIFVGLEKETRQIWQKYFYDNRNTY</sequence>
<comment type="caution">
    <text evidence="2">The sequence shown here is derived from an EMBL/GenBank/DDBJ whole genome shotgun (WGS) entry which is preliminary data.</text>
</comment>
<evidence type="ECO:0000313" key="3">
    <source>
        <dbReference type="Proteomes" id="UP000789572"/>
    </source>
</evidence>
<evidence type="ECO:0000313" key="2">
    <source>
        <dbReference type="EMBL" id="CAG8546342.1"/>
    </source>
</evidence>
<keyword evidence="3" id="KW-1185">Reference proteome</keyword>
<reference evidence="2" key="1">
    <citation type="submission" date="2021-06" db="EMBL/GenBank/DDBJ databases">
        <authorList>
            <person name="Kallberg Y."/>
            <person name="Tangrot J."/>
            <person name="Rosling A."/>
        </authorList>
    </citation>
    <scope>NUCLEOTIDE SEQUENCE</scope>
    <source>
        <strain evidence="2">IA702</strain>
    </source>
</reference>
<keyword evidence="1" id="KW-0175">Coiled coil</keyword>